<reference evidence="4" key="1">
    <citation type="journal article" date="2018" name="DNA Res.">
        <title>Multiple hybrid de novo genome assembly of finger millet, an orphan allotetraploid crop.</title>
        <authorList>
            <person name="Hatakeyama M."/>
            <person name="Aluri S."/>
            <person name="Balachadran M.T."/>
            <person name="Sivarajan S.R."/>
            <person name="Patrignani A."/>
            <person name="Gruter S."/>
            <person name="Poveda L."/>
            <person name="Shimizu-Inatsugi R."/>
            <person name="Baeten J."/>
            <person name="Francoijs K.J."/>
            <person name="Nataraja K.N."/>
            <person name="Reddy Y.A.N."/>
            <person name="Phadnis S."/>
            <person name="Ravikumar R.L."/>
            <person name="Schlapbach R."/>
            <person name="Sreeman S.M."/>
            <person name="Shimizu K.K."/>
        </authorList>
    </citation>
    <scope>NUCLEOTIDE SEQUENCE</scope>
</reference>
<comment type="similarity">
    <text evidence="2">Belongs to the Tdpoz family.</text>
</comment>
<dbReference type="PROSITE" id="PS50097">
    <property type="entry name" value="BTB"/>
    <property type="match status" value="1"/>
</dbReference>
<keyword evidence="5" id="KW-1185">Reference proteome</keyword>
<dbReference type="AlphaFoldDB" id="A0AAV5DGF7"/>
<evidence type="ECO:0000313" key="5">
    <source>
        <dbReference type="Proteomes" id="UP001054889"/>
    </source>
</evidence>
<dbReference type="PANTHER" id="PTHR26379">
    <property type="entry name" value="BTB/POZ AND MATH DOMAIN-CONTAINING PROTEIN 1"/>
    <property type="match status" value="1"/>
</dbReference>
<dbReference type="InterPro" id="IPR056423">
    <property type="entry name" value="BACK_BPM_SPOP"/>
</dbReference>
<reference evidence="4" key="2">
    <citation type="submission" date="2021-12" db="EMBL/GenBank/DDBJ databases">
        <title>Resequencing data analysis of finger millet.</title>
        <authorList>
            <person name="Hatakeyama M."/>
            <person name="Aluri S."/>
            <person name="Balachadran M.T."/>
            <person name="Sivarajan S.R."/>
            <person name="Poveda L."/>
            <person name="Shimizu-Inatsugi R."/>
            <person name="Schlapbach R."/>
            <person name="Sreeman S.M."/>
            <person name="Shimizu K.K."/>
        </authorList>
    </citation>
    <scope>NUCLEOTIDE SEQUENCE</scope>
</reference>
<dbReference type="PANTHER" id="PTHR26379:SF433">
    <property type="entry name" value="OS08G0226800 PROTEIN"/>
    <property type="match status" value="1"/>
</dbReference>
<dbReference type="InterPro" id="IPR011333">
    <property type="entry name" value="SKP1/BTB/POZ_sf"/>
</dbReference>
<dbReference type="Pfam" id="PF00651">
    <property type="entry name" value="BTB"/>
    <property type="match status" value="1"/>
</dbReference>
<dbReference type="SUPFAM" id="SSF54695">
    <property type="entry name" value="POZ domain"/>
    <property type="match status" value="1"/>
</dbReference>
<comment type="pathway">
    <text evidence="1">Protein modification; protein ubiquitination.</text>
</comment>
<dbReference type="InterPro" id="IPR000210">
    <property type="entry name" value="BTB/POZ_dom"/>
</dbReference>
<dbReference type="SMART" id="SM00225">
    <property type="entry name" value="BTB"/>
    <property type="match status" value="1"/>
</dbReference>
<comment type="caution">
    <text evidence="4">The sequence shown here is derived from an EMBL/GenBank/DDBJ whole genome shotgun (WGS) entry which is preliminary data.</text>
</comment>
<evidence type="ECO:0000256" key="2">
    <source>
        <dbReference type="ARBA" id="ARBA00010846"/>
    </source>
</evidence>
<dbReference type="SUPFAM" id="SSF49599">
    <property type="entry name" value="TRAF domain-like"/>
    <property type="match status" value="1"/>
</dbReference>
<organism evidence="4 5">
    <name type="scientific">Eleusine coracana subsp. coracana</name>
    <dbReference type="NCBI Taxonomy" id="191504"/>
    <lineage>
        <taxon>Eukaryota</taxon>
        <taxon>Viridiplantae</taxon>
        <taxon>Streptophyta</taxon>
        <taxon>Embryophyta</taxon>
        <taxon>Tracheophyta</taxon>
        <taxon>Spermatophyta</taxon>
        <taxon>Magnoliopsida</taxon>
        <taxon>Liliopsida</taxon>
        <taxon>Poales</taxon>
        <taxon>Poaceae</taxon>
        <taxon>PACMAD clade</taxon>
        <taxon>Chloridoideae</taxon>
        <taxon>Cynodonteae</taxon>
        <taxon>Eleusininae</taxon>
        <taxon>Eleusine</taxon>
    </lineage>
</organism>
<dbReference type="EMBL" id="BQKI01000016">
    <property type="protein sequence ID" value="GJN09602.1"/>
    <property type="molecule type" value="Genomic_DNA"/>
</dbReference>
<accession>A0AAV5DGF7</accession>
<sequence length="315" mass="35458">MGSKHRNTGSYEFVVVVDYSRRQKGLGVGCFIRSGTFSVGGLDWAIRFYPDGQRRLFRSCDDESRLGPRTPAFISRTNLEKDYVVGDRLTIKCNLRVITINHRHQVRRTKPGTEITVPPSDLSKNFGTLLLEQDASDVTFRVGGEDFPHKLVLAARSAVFKAELYGQMKETTARYVTIEDVQPAVFKALLHFIYTDSLPPALDDDLERDDYCEMIRHLLVAANRYAMDRLKLLSANILVEHLDVEELATTLALADQHNCDILRDVCIEILVSEDGMMDAVMATPGYANLKTSSPTILTDLLEKISKYGKAHRQIS</sequence>
<evidence type="ECO:0000313" key="4">
    <source>
        <dbReference type="EMBL" id="GJN09602.1"/>
    </source>
</evidence>
<dbReference type="InterPro" id="IPR045005">
    <property type="entry name" value="BPM1-6"/>
</dbReference>
<dbReference type="Gene3D" id="1.25.40.420">
    <property type="match status" value="1"/>
</dbReference>
<dbReference type="Pfam" id="PF24570">
    <property type="entry name" value="BACK_BPM_SPOP"/>
    <property type="match status" value="1"/>
</dbReference>
<dbReference type="Gene3D" id="3.30.710.10">
    <property type="entry name" value="Potassium Channel Kv1.1, Chain A"/>
    <property type="match status" value="1"/>
</dbReference>
<dbReference type="GO" id="GO:0016567">
    <property type="term" value="P:protein ubiquitination"/>
    <property type="evidence" value="ECO:0007669"/>
    <property type="project" value="InterPro"/>
</dbReference>
<dbReference type="Proteomes" id="UP001054889">
    <property type="component" value="Unassembled WGS sequence"/>
</dbReference>
<gene>
    <name evidence="4" type="primary">ga27623</name>
    <name evidence="4" type="ORF">PR202_ga27623</name>
</gene>
<evidence type="ECO:0000256" key="1">
    <source>
        <dbReference type="ARBA" id="ARBA00004906"/>
    </source>
</evidence>
<protein>
    <recommendedName>
        <fullName evidence="3">BTB domain-containing protein</fullName>
    </recommendedName>
</protein>
<dbReference type="InterPro" id="IPR002083">
    <property type="entry name" value="MATH/TRAF_dom"/>
</dbReference>
<evidence type="ECO:0000259" key="3">
    <source>
        <dbReference type="PROSITE" id="PS50097"/>
    </source>
</evidence>
<feature type="domain" description="BTB" evidence="3">
    <location>
        <begin position="136"/>
        <end position="202"/>
    </location>
</feature>
<dbReference type="CDD" id="cd00121">
    <property type="entry name" value="MATH"/>
    <property type="match status" value="1"/>
</dbReference>
<proteinExistence type="inferred from homology"/>
<name>A0AAV5DGF7_ELECO</name>